<name>A0ABV8UCV5_9PROT</name>
<evidence type="ECO:0000313" key="1">
    <source>
        <dbReference type="EMBL" id="MFC4349058.1"/>
    </source>
</evidence>
<dbReference type="EMBL" id="JBHSCR010000014">
    <property type="protein sequence ID" value="MFC4349058.1"/>
    <property type="molecule type" value="Genomic_DNA"/>
</dbReference>
<comment type="caution">
    <text evidence="1">The sequence shown here is derived from an EMBL/GenBank/DDBJ whole genome shotgun (WGS) entry which is preliminary data.</text>
</comment>
<organism evidence="1 2">
    <name type="scientific">Kordiimonas lipolytica</name>
    <dbReference type="NCBI Taxonomy" id="1662421"/>
    <lineage>
        <taxon>Bacteria</taxon>
        <taxon>Pseudomonadati</taxon>
        <taxon>Pseudomonadota</taxon>
        <taxon>Alphaproteobacteria</taxon>
        <taxon>Kordiimonadales</taxon>
        <taxon>Kordiimonadaceae</taxon>
        <taxon>Kordiimonas</taxon>
    </lineage>
</organism>
<keyword evidence="2" id="KW-1185">Reference proteome</keyword>
<accession>A0ABV8UCV5</accession>
<evidence type="ECO:0000313" key="2">
    <source>
        <dbReference type="Proteomes" id="UP001595776"/>
    </source>
</evidence>
<sequence length="45" mass="5251">MQQQKPVPTYGITKAQYARQLQEWEAAQSYTPGEGFFARFKKKRG</sequence>
<dbReference type="RefSeq" id="WP_156431856.1">
    <property type="nucleotide sequence ID" value="NZ_JBHSCR010000014.1"/>
</dbReference>
<proteinExistence type="predicted"/>
<reference evidence="2" key="1">
    <citation type="journal article" date="2019" name="Int. J. Syst. Evol. Microbiol.">
        <title>The Global Catalogue of Microorganisms (GCM) 10K type strain sequencing project: providing services to taxonomists for standard genome sequencing and annotation.</title>
        <authorList>
            <consortium name="The Broad Institute Genomics Platform"/>
            <consortium name="The Broad Institute Genome Sequencing Center for Infectious Disease"/>
            <person name="Wu L."/>
            <person name="Ma J."/>
        </authorList>
    </citation>
    <scope>NUCLEOTIDE SEQUENCE [LARGE SCALE GENOMIC DNA]</scope>
    <source>
        <strain evidence="2">CGMCC 1.15304</strain>
    </source>
</reference>
<gene>
    <name evidence="1" type="ORF">ACFO5Q_14480</name>
</gene>
<protein>
    <submittedName>
        <fullName evidence="1">Uncharacterized protein</fullName>
    </submittedName>
</protein>
<dbReference type="Proteomes" id="UP001595776">
    <property type="component" value="Unassembled WGS sequence"/>
</dbReference>